<evidence type="ECO:0000256" key="1">
    <source>
        <dbReference type="SAM" id="MobiDB-lite"/>
    </source>
</evidence>
<name>A0A0K1EIU1_CHOCO</name>
<organism evidence="2 3">
    <name type="scientific">Chondromyces crocatus</name>
    <dbReference type="NCBI Taxonomy" id="52"/>
    <lineage>
        <taxon>Bacteria</taxon>
        <taxon>Pseudomonadati</taxon>
        <taxon>Myxococcota</taxon>
        <taxon>Polyangia</taxon>
        <taxon>Polyangiales</taxon>
        <taxon>Polyangiaceae</taxon>
        <taxon>Chondromyces</taxon>
    </lineage>
</organism>
<dbReference type="AlphaFoldDB" id="A0A0K1EIU1"/>
<dbReference type="EMBL" id="CP012159">
    <property type="protein sequence ID" value="AKT40577.1"/>
    <property type="molecule type" value="Genomic_DNA"/>
</dbReference>
<sequence>MSHDDSPTPSEGRAPKEPTSPSLYVLPATRAPVAAVFRRGPSKAWMIARWDLLTDEITAGARLRGTVYPRRCDLSPDGRLLYAFLLKTASRGFLGSGGGLLSYSIVSKLPWLYALAAWKESGTWTRGYHFVERQGRDEPPWDIGPPGEGDVVPLRARYGLARTEPFQYAAEHRRGWTAHERCPARGPNDMWDERRQVVLVRTRPGGSERLVLTDTGLNTARPFAIEGRRPDYHLERRGREVALPDVTWADWDARGRLLLATSYGCLQIRDVDKHPMPVRWERDLEHLPPAPGSAPEHVRRW</sequence>
<protein>
    <submittedName>
        <fullName evidence="2">Uncharacterized protein</fullName>
    </submittedName>
</protein>
<gene>
    <name evidence="2" type="ORF">CMC5_047330</name>
</gene>
<proteinExistence type="predicted"/>
<dbReference type="KEGG" id="ccro:CMC5_047330"/>
<keyword evidence="3" id="KW-1185">Reference proteome</keyword>
<dbReference type="Proteomes" id="UP000067626">
    <property type="component" value="Chromosome"/>
</dbReference>
<accession>A0A0K1EIU1</accession>
<evidence type="ECO:0000313" key="2">
    <source>
        <dbReference type="EMBL" id="AKT40577.1"/>
    </source>
</evidence>
<dbReference type="PATRIC" id="fig|52.7.peg.5222"/>
<evidence type="ECO:0000313" key="3">
    <source>
        <dbReference type="Proteomes" id="UP000067626"/>
    </source>
</evidence>
<feature type="region of interest" description="Disordered" evidence="1">
    <location>
        <begin position="1"/>
        <end position="23"/>
    </location>
</feature>
<reference evidence="2 3" key="1">
    <citation type="submission" date="2015-07" db="EMBL/GenBank/DDBJ databases">
        <title>Genome analysis of myxobacterium Chondromyces crocatus Cm c5 reveals a high potential for natural compound synthesis and the genetic basis for the loss of fruiting body formation.</title>
        <authorList>
            <person name="Zaburannyi N."/>
            <person name="Bunk B."/>
            <person name="Maier J."/>
            <person name="Overmann J."/>
            <person name="Mueller R."/>
        </authorList>
    </citation>
    <scope>NUCLEOTIDE SEQUENCE [LARGE SCALE GENOMIC DNA]</scope>
    <source>
        <strain evidence="2 3">Cm c5</strain>
    </source>
</reference>